<accession>A6NRC6</accession>
<evidence type="ECO:0000313" key="3">
    <source>
        <dbReference type="Proteomes" id="UP000003639"/>
    </source>
</evidence>
<dbReference type="STRING" id="411467.BACCAP_00754"/>
<feature type="transmembrane region" description="Helical" evidence="1">
    <location>
        <begin position="51"/>
        <end position="71"/>
    </location>
</feature>
<dbReference type="AlphaFoldDB" id="A6NRC6"/>
<dbReference type="Proteomes" id="UP000003639">
    <property type="component" value="Unassembled WGS sequence"/>
</dbReference>
<dbReference type="RefSeq" id="WP_006571303.1">
    <property type="nucleotide sequence ID" value="NZ_AAXG02000005.1"/>
</dbReference>
<keyword evidence="1" id="KW-1133">Transmembrane helix</keyword>
<keyword evidence="1" id="KW-0812">Transmembrane</keyword>
<dbReference type="EMBL" id="AAXG02000005">
    <property type="protein sequence ID" value="EDN01622.1"/>
    <property type="molecule type" value="Genomic_DNA"/>
</dbReference>
<evidence type="ECO:0000256" key="1">
    <source>
        <dbReference type="SAM" id="Phobius"/>
    </source>
</evidence>
<comment type="caution">
    <text evidence="2">The sequence shown here is derived from an EMBL/GenBank/DDBJ whole genome shotgun (WGS) entry which is preliminary data.</text>
</comment>
<protein>
    <submittedName>
        <fullName evidence="2">Uncharacterized protein</fullName>
    </submittedName>
</protein>
<name>A6NRC6_9FIRM</name>
<reference evidence="2 3" key="2">
    <citation type="submission" date="2007-06" db="EMBL/GenBank/DDBJ databases">
        <title>Draft genome sequence of Pseudoflavonifractor capillosus ATCC 29799.</title>
        <authorList>
            <person name="Sudarsanam P."/>
            <person name="Ley R."/>
            <person name="Guruge J."/>
            <person name="Turnbaugh P.J."/>
            <person name="Mahowald M."/>
            <person name="Liep D."/>
            <person name="Gordon J."/>
        </authorList>
    </citation>
    <scope>NUCLEOTIDE SEQUENCE [LARGE SCALE GENOMIC DNA]</scope>
    <source>
        <strain evidence="2 3">ATCC 29799</strain>
    </source>
</reference>
<gene>
    <name evidence="2" type="ORF">BACCAP_00754</name>
</gene>
<proteinExistence type="predicted"/>
<keyword evidence="3" id="KW-1185">Reference proteome</keyword>
<sequence>MKRVSWPLILAAVVLLAWGASDFYHYAVTGQAVLQYYEGAQLVRSLVNYSLVQGLIKVVLGLLVIVVSCFAGKKKA</sequence>
<organism evidence="2 3">
    <name type="scientific">Pseudoflavonifractor capillosus ATCC 29799</name>
    <dbReference type="NCBI Taxonomy" id="411467"/>
    <lineage>
        <taxon>Bacteria</taxon>
        <taxon>Bacillati</taxon>
        <taxon>Bacillota</taxon>
        <taxon>Clostridia</taxon>
        <taxon>Eubacteriales</taxon>
        <taxon>Oscillospiraceae</taxon>
        <taxon>Pseudoflavonifractor</taxon>
    </lineage>
</organism>
<keyword evidence="1" id="KW-0472">Membrane</keyword>
<reference evidence="2 3" key="1">
    <citation type="submission" date="2007-04" db="EMBL/GenBank/DDBJ databases">
        <authorList>
            <person name="Fulton L."/>
            <person name="Clifton S."/>
            <person name="Fulton B."/>
            <person name="Xu J."/>
            <person name="Minx P."/>
            <person name="Pepin K.H."/>
            <person name="Johnson M."/>
            <person name="Thiruvilangam P."/>
            <person name="Bhonagiri V."/>
            <person name="Nash W.E."/>
            <person name="Mardis E.R."/>
            <person name="Wilson R.K."/>
        </authorList>
    </citation>
    <scope>NUCLEOTIDE SEQUENCE [LARGE SCALE GENOMIC DNA]</scope>
    <source>
        <strain evidence="2 3">ATCC 29799</strain>
    </source>
</reference>
<evidence type="ECO:0000313" key="2">
    <source>
        <dbReference type="EMBL" id="EDN01622.1"/>
    </source>
</evidence>